<evidence type="ECO:0008006" key="4">
    <source>
        <dbReference type="Google" id="ProtNLM"/>
    </source>
</evidence>
<sequence length="88" mass="9967">MFEKNSIGTGLVLGGILPAISWVVFEYILHNDAFIMDKPAVPYLIAVGLNLVLLRYCLKNQLEDTGKGVMMFTFAFMLVVFLFKIHIR</sequence>
<dbReference type="OrthoDB" id="797879at2"/>
<dbReference type="AlphaFoldDB" id="A0A4Y8SNH1"/>
<reference evidence="2 3" key="1">
    <citation type="journal article" date="2017" name="Int. J. Syst. Evol. Microbiol.">
        <title>Mucilaginibacterpsychrotolerans sp. nov., isolated from peatlands.</title>
        <authorList>
            <person name="Deng Y."/>
            <person name="Shen L."/>
            <person name="Xu B."/>
            <person name="Liu Y."/>
            <person name="Gu Z."/>
            <person name="Liu H."/>
            <person name="Zhou Y."/>
        </authorList>
    </citation>
    <scope>NUCLEOTIDE SEQUENCE [LARGE SCALE GENOMIC DNA]</scope>
    <source>
        <strain evidence="2 3">NH7-4</strain>
    </source>
</reference>
<feature type="transmembrane region" description="Helical" evidence="1">
    <location>
        <begin position="7"/>
        <end position="28"/>
    </location>
</feature>
<gene>
    <name evidence="2" type="ORF">E2R66_00315</name>
</gene>
<keyword evidence="1" id="KW-0472">Membrane</keyword>
<feature type="transmembrane region" description="Helical" evidence="1">
    <location>
        <begin position="40"/>
        <end position="57"/>
    </location>
</feature>
<feature type="transmembrane region" description="Helical" evidence="1">
    <location>
        <begin position="69"/>
        <end position="87"/>
    </location>
</feature>
<evidence type="ECO:0000313" key="3">
    <source>
        <dbReference type="Proteomes" id="UP000297540"/>
    </source>
</evidence>
<accession>A0A4Y8SNH1</accession>
<keyword evidence="3" id="KW-1185">Reference proteome</keyword>
<organism evidence="2 3">
    <name type="scientific">Mucilaginibacter psychrotolerans</name>
    <dbReference type="NCBI Taxonomy" id="1524096"/>
    <lineage>
        <taxon>Bacteria</taxon>
        <taxon>Pseudomonadati</taxon>
        <taxon>Bacteroidota</taxon>
        <taxon>Sphingobacteriia</taxon>
        <taxon>Sphingobacteriales</taxon>
        <taxon>Sphingobacteriaceae</taxon>
        <taxon>Mucilaginibacter</taxon>
    </lineage>
</organism>
<keyword evidence="1" id="KW-0812">Transmembrane</keyword>
<evidence type="ECO:0000313" key="2">
    <source>
        <dbReference type="EMBL" id="TFF40663.1"/>
    </source>
</evidence>
<evidence type="ECO:0000256" key="1">
    <source>
        <dbReference type="SAM" id="Phobius"/>
    </source>
</evidence>
<keyword evidence="1" id="KW-1133">Transmembrane helix</keyword>
<proteinExistence type="predicted"/>
<dbReference type="RefSeq" id="WP_133230246.1">
    <property type="nucleotide sequence ID" value="NZ_SOZE01000001.1"/>
</dbReference>
<protein>
    <recommendedName>
        <fullName evidence="4">Stationary phase survival protein SurE</fullName>
    </recommendedName>
</protein>
<comment type="caution">
    <text evidence="2">The sequence shown here is derived from an EMBL/GenBank/DDBJ whole genome shotgun (WGS) entry which is preliminary data.</text>
</comment>
<dbReference type="EMBL" id="SOZE01000001">
    <property type="protein sequence ID" value="TFF40663.1"/>
    <property type="molecule type" value="Genomic_DNA"/>
</dbReference>
<dbReference type="Proteomes" id="UP000297540">
    <property type="component" value="Unassembled WGS sequence"/>
</dbReference>
<name>A0A4Y8SNH1_9SPHI</name>